<dbReference type="HAMAP" id="MF_00161">
    <property type="entry name" value="LspA"/>
    <property type="match status" value="1"/>
</dbReference>
<feature type="active site" evidence="9">
    <location>
        <position position="131"/>
    </location>
</feature>
<evidence type="ECO:0000256" key="7">
    <source>
        <dbReference type="ARBA" id="ARBA00022989"/>
    </source>
</evidence>
<gene>
    <name evidence="9" type="primary">lspA</name>
    <name evidence="11" type="ORF">SD1D_0381</name>
</gene>
<keyword evidence="6 9" id="KW-0378">Hydrolase</keyword>
<feature type="transmembrane region" description="Helical" evidence="9">
    <location>
        <begin position="125"/>
        <end position="146"/>
    </location>
</feature>
<evidence type="ECO:0000256" key="5">
    <source>
        <dbReference type="ARBA" id="ARBA00022750"/>
    </source>
</evidence>
<evidence type="ECO:0000256" key="1">
    <source>
        <dbReference type="ARBA" id="ARBA00006139"/>
    </source>
</evidence>
<dbReference type="Proteomes" id="UP000196053">
    <property type="component" value="Chromosome I"/>
</dbReference>
<organism evidence="11 12">
    <name type="scientific">Herbinix luporum</name>
    <dbReference type="NCBI Taxonomy" id="1679721"/>
    <lineage>
        <taxon>Bacteria</taxon>
        <taxon>Bacillati</taxon>
        <taxon>Bacillota</taxon>
        <taxon>Clostridia</taxon>
        <taxon>Lachnospirales</taxon>
        <taxon>Lachnospiraceae</taxon>
        <taxon>Herbinix</taxon>
    </lineage>
</organism>
<comment type="pathway">
    <text evidence="9">Protein modification; lipoprotein biosynthesis (signal peptide cleavage).</text>
</comment>
<dbReference type="Pfam" id="PF01252">
    <property type="entry name" value="Peptidase_A8"/>
    <property type="match status" value="1"/>
</dbReference>
<sequence length="158" mass="17979">MIFFLIALFVFLLDWNIKNYIEDKFHMGKRKDIFNGKVTIKKQYNSGFCLNFLDNKKELVKKVTAIVFGVLALAYVIIIPGKHKSMKKLGLSLCLGGAASNVLDRFKRGYVIDYFTINIKPIKNIVFNLADIFIFIGSFITFLTSLSDGSSIHPNIEE</sequence>
<reference evidence="12" key="1">
    <citation type="submission" date="2015-09" db="EMBL/GenBank/DDBJ databases">
        <authorList>
            <person name="Wibberg D."/>
        </authorList>
    </citation>
    <scope>NUCLEOTIDE SEQUENCE [LARGE SCALE GENOMIC DNA]</scope>
    <source>
        <strain evidence="12">SD1D</strain>
    </source>
</reference>
<dbReference type="AlphaFoldDB" id="A0A0K8J3H2"/>
<evidence type="ECO:0000256" key="6">
    <source>
        <dbReference type="ARBA" id="ARBA00022801"/>
    </source>
</evidence>
<comment type="function">
    <text evidence="9">This protein specifically catalyzes the removal of signal peptides from prolipoproteins.</text>
</comment>
<dbReference type="PANTHER" id="PTHR33695">
    <property type="entry name" value="LIPOPROTEIN SIGNAL PEPTIDASE"/>
    <property type="match status" value="1"/>
</dbReference>
<evidence type="ECO:0000256" key="4">
    <source>
        <dbReference type="ARBA" id="ARBA00022692"/>
    </source>
</evidence>
<dbReference type="RefSeq" id="WP_058257357.1">
    <property type="nucleotide sequence ID" value="NZ_DUPS01000012.1"/>
</dbReference>
<name>A0A0K8J3H2_9FIRM</name>
<dbReference type="GO" id="GO:0005886">
    <property type="term" value="C:plasma membrane"/>
    <property type="evidence" value="ECO:0007669"/>
    <property type="project" value="UniProtKB-SubCell"/>
</dbReference>
<evidence type="ECO:0000313" key="11">
    <source>
        <dbReference type="EMBL" id="CUH91934.1"/>
    </source>
</evidence>
<comment type="caution">
    <text evidence="9">Lacks conserved residue(s) required for the propagation of feature annotation.</text>
</comment>
<evidence type="ECO:0000256" key="8">
    <source>
        <dbReference type="ARBA" id="ARBA00023136"/>
    </source>
</evidence>
<accession>A0A0K8J3H2</accession>
<dbReference type="OrthoDB" id="1770665at2"/>
<feature type="transmembrane region" description="Helical" evidence="9">
    <location>
        <begin position="63"/>
        <end position="81"/>
    </location>
</feature>
<evidence type="ECO:0000256" key="9">
    <source>
        <dbReference type="HAMAP-Rule" id="MF_00161"/>
    </source>
</evidence>
<dbReference type="EC" id="3.4.23.36" evidence="9"/>
<keyword evidence="2 9" id="KW-1003">Cell membrane</keyword>
<evidence type="ECO:0000256" key="3">
    <source>
        <dbReference type="ARBA" id="ARBA00022670"/>
    </source>
</evidence>
<dbReference type="EMBL" id="LN879430">
    <property type="protein sequence ID" value="CUH91934.1"/>
    <property type="molecule type" value="Genomic_DNA"/>
</dbReference>
<evidence type="ECO:0000313" key="12">
    <source>
        <dbReference type="Proteomes" id="UP000196053"/>
    </source>
</evidence>
<keyword evidence="8 9" id="KW-0472">Membrane</keyword>
<comment type="catalytic activity">
    <reaction evidence="9">
        <text>Release of signal peptides from bacterial membrane prolipoproteins. Hydrolyzes -Xaa-Yaa-Zaa-|-(S,diacylglyceryl)Cys-, in which Xaa is hydrophobic (preferably Leu), and Yaa (Ala or Ser) and Zaa (Gly or Ala) have small, neutral side chains.</text>
        <dbReference type="EC" id="3.4.23.36"/>
    </reaction>
</comment>
<dbReference type="PRINTS" id="PR00781">
    <property type="entry name" value="LIPOSIGPTASE"/>
</dbReference>
<keyword evidence="4 9" id="KW-0812">Transmembrane</keyword>
<dbReference type="GO" id="GO:0006508">
    <property type="term" value="P:proteolysis"/>
    <property type="evidence" value="ECO:0007669"/>
    <property type="project" value="UniProtKB-KW"/>
</dbReference>
<evidence type="ECO:0000256" key="10">
    <source>
        <dbReference type="RuleBase" id="RU004181"/>
    </source>
</evidence>
<comment type="similarity">
    <text evidence="1 9 10">Belongs to the peptidase A8 family.</text>
</comment>
<comment type="subcellular location">
    <subcellularLocation>
        <location evidence="9">Cell membrane</location>
        <topology evidence="9">Multi-pass membrane protein</topology>
    </subcellularLocation>
</comment>
<keyword evidence="5 9" id="KW-0064">Aspartyl protease</keyword>
<keyword evidence="7 9" id="KW-1133">Transmembrane helix</keyword>
<keyword evidence="12" id="KW-1185">Reference proteome</keyword>
<dbReference type="KEGG" id="hsd:SD1D_0381"/>
<feature type="active site" evidence="9">
    <location>
        <position position="113"/>
    </location>
</feature>
<dbReference type="GO" id="GO:0004190">
    <property type="term" value="F:aspartic-type endopeptidase activity"/>
    <property type="evidence" value="ECO:0007669"/>
    <property type="project" value="UniProtKB-UniRule"/>
</dbReference>
<evidence type="ECO:0000256" key="2">
    <source>
        <dbReference type="ARBA" id="ARBA00022475"/>
    </source>
</evidence>
<keyword evidence="3 9" id="KW-0645">Protease</keyword>
<proteinExistence type="inferred from homology"/>
<dbReference type="InterPro" id="IPR001872">
    <property type="entry name" value="Peptidase_A8"/>
</dbReference>
<dbReference type="PANTHER" id="PTHR33695:SF1">
    <property type="entry name" value="LIPOPROTEIN SIGNAL PEPTIDASE"/>
    <property type="match status" value="1"/>
</dbReference>
<protein>
    <recommendedName>
        <fullName evidence="9">Lipoprotein signal peptidase</fullName>
        <ecNumber evidence="9">3.4.23.36</ecNumber>
    </recommendedName>
    <alternativeName>
        <fullName evidence="9">Prolipoprotein signal peptidase</fullName>
    </alternativeName>
    <alternativeName>
        <fullName evidence="9">Signal peptidase II</fullName>
        <shortName evidence="9">SPase II</shortName>
    </alternativeName>
</protein>